<dbReference type="EMBL" id="CABIKO010000094">
    <property type="protein sequence ID" value="VVA25476.1"/>
    <property type="molecule type" value="Genomic_DNA"/>
</dbReference>
<organism evidence="3 4">
    <name type="scientific">Prunus dulcis</name>
    <name type="common">Almond</name>
    <name type="synonym">Amygdalus dulcis</name>
    <dbReference type="NCBI Taxonomy" id="3755"/>
    <lineage>
        <taxon>Eukaryota</taxon>
        <taxon>Viridiplantae</taxon>
        <taxon>Streptophyta</taxon>
        <taxon>Embryophyta</taxon>
        <taxon>Tracheophyta</taxon>
        <taxon>Spermatophyta</taxon>
        <taxon>Magnoliopsida</taxon>
        <taxon>eudicotyledons</taxon>
        <taxon>Gunneridae</taxon>
        <taxon>Pentapetalae</taxon>
        <taxon>rosids</taxon>
        <taxon>fabids</taxon>
        <taxon>Rosales</taxon>
        <taxon>Rosaceae</taxon>
        <taxon>Amygdaloideae</taxon>
        <taxon>Amygdaleae</taxon>
        <taxon>Prunus</taxon>
    </lineage>
</organism>
<gene>
    <name evidence="3" type="ORF">ALMOND_2B003271</name>
    <name evidence="2" type="ORF">L3X38_002694</name>
</gene>
<evidence type="ECO:0000256" key="1">
    <source>
        <dbReference type="SAM" id="SignalP"/>
    </source>
</evidence>
<accession>A0A5E4FC32</accession>
<evidence type="ECO:0000313" key="4">
    <source>
        <dbReference type="Proteomes" id="UP000327085"/>
    </source>
</evidence>
<dbReference type="OMA" id="ICKDEAM"/>
<sequence length="107" mass="11915">MLFVLMLHSCASQTALKYVSDVCGNLKGVALLRNLVTHKSSVILELIGKWKHLEFLILGSTHRLEEILSRISIHCKDLCALHLGNANICKDEAMAIVSFLPKIKSLF</sequence>
<dbReference type="SUPFAM" id="SSF52047">
    <property type="entry name" value="RNI-like"/>
    <property type="match status" value="1"/>
</dbReference>
<reference evidence="3" key="1">
    <citation type="submission" date="2019-07" db="EMBL/GenBank/DDBJ databases">
        <authorList>
            <person name="Alioto T."/>
            <person name="Alioto T."/>
            <person name="Gomez Garrido J."/>
        </authorList>
    </citation>
    <scope>NUCLEOTIDE SEQUENCE</scope>
</reference>
<dbReference type="Gramene" id="VVA25476">
    <property type="protein sequence ID" value="VVA25476"/>
    <property type="gene ID" value="Prudul26B003271"/>
</dbReference>
<protein>
    <submittedName>
        <fullName evidence="3">PREDICTED: F-box/LRR-repeat</fullName>
    </submittedName>
</protein>
<dbReference type="Proteomes" id="UP001054821">
    <property type="component" value="Chromosome 1"/>
</dbReference>
<keyword evidence="5" id="KW-1185">Reference proteome</keyword>
<reference evidence="4" key="2">
    <citation type="journal article" date="2020" name="Plant J.">
        <title>Transposons played a major role in the diversification between the closely related almond and peach genomes: results from the almond genome sequence.</title>
        <authorList>
            <person name="Alioto T."/>
            <person name="Alexiou K.G."/>
            <person name="Bardil A."/>
            <person name="Barteri F."/>
            <person name="Castanera R."/>
            <person name="Cruz F."/>
            <person name="Dhingra A."/>
            <person name="Duval H."/>
            <person name="Fernandez I Marti A."/>
            <person name="Frias L."/>
            <person name="Galan B."/>
            <person name="Garcia J.L."/>
            <person name="Howad W."/>
            <person name="Gomez-Garrido J."/>
            <person name="Gut M."/>
            <person name="Julca I."/>
            <person name="Morata J."/>
            <person name="Puigdomenech P."/>
            <person name="Ribeca P."/>
            <person name="Rubio Cabetas M.J."/>
            <person name="Vlasova A."/>
            <person name="Wirthensohn M."/>
            <person name="Garcia-Mas J."/>
            <person name="Gabaldon T."/>
            <person name="Casacuberta J.M."/>
            <person name="Arus P."/>
        </authorList>
    </citation>
    <scope>NUCLEOTIDE SEQUENCE [LARGE SCALE GENOMIC DNA]</scope>
    <source>
        <strain evidence="4">cv. Texas</strain>
    </source>
</reference>
<name>A0A5E4FC32_PRUDU</name>
<feature type="chain" id="PRO_5044620612" evidence="1">
    <location>
        <begin position="17"/>
        <end position="107"/>
    </location>
</feature>
<dbReference type="AlphaFoldDB" id="A0A5E4FC32"/>
<feature type="signal peptide" evidence="1">
    <location>
        <begin position="1"/>
        <end position="16"/>
    </location>
</feature>
<dbReference type="EMBL" id="JAJFAZ020000001">
    <property type="protein sequence ID" value="KAI5349805.1"/>
    <property type="molecule type" value="Genomic_DNA"/>
</dbReference>
<dbReference type="InParanoid" id="A0A5E4FC32"/>
<evidence type="ECO:0000313" key="3">
    <source>
        <dbReference type="EMBL" id="VVA25476.1"/>
    </source>
</evidence>
<reference evidence="2 5" key="3">
    <citation type="journal article" date="2022" name="G3 (Bethesda)">
        <title>Whole-genome sequence and methylome profiling of the almond [Prunus dulcis (Mill.) D.A. Webb] cultivar 'Nonpareil'.</title>
        <authorList>
            <person name="D'Amico-Willman K.M."/>
            <person name="Ouma W.Z."/>
            <person name="Meulia T."/>
            <person name="Sideli G.M."/>
            <person name="Gradziel T.M."/>
            <person name="Fresnedo-Ramirez J."/>
        </authorList>
    </citation>
    <scope>NUCLEOTIDE SEQUENCE [LARGE SCALE GENOMIC DNA]</scope>
    <source>
        <strain evidence="2">Clone GOH B32 T37-40</strain>
    </source>
</reference>
<keyword evidence="1" id="KW-0732">Signal</keyword>
<evidence type="ECO:0000313" key="2">
    <source>
        <dbReference type="EMBL" id="KAI5349805.1"/>
    </source>
</evidence>
<proteinExistence type="predicted"/>
<evidence type="ECO:0000313" key="5">
    <source>
        <dbReference type="Proteomes" id="UP001054821"/>
    </source>
</evidence>
<dbReference type="Proteomes" id="UP000327085">
    <property type="component" value="Chromosome 1"/>
</dbReference>